<reference evidence="1" key="1">
    <citation type="submission" date="2023-04" db="EMBL/GenBank/DDBJ databases">
        <title>Candida boidinii NBRC 1967.</title>
        <authorList>
            <person name="Ichikawa N."/>
            <person name="Sato H."/>
            <person name="Tonouchi N."/>
        </authorList>
    </citation>
    <scope>NUCLEOTIDE SEQUENCE</scope>
    <source>
        <strain evidence="1">NBRC 1967</strain>
    </source>
</reference>
<keyword evidence="2" id="KW-1185">Reference proteome</keyword>
<dbReference type="EMBL" id="BSXV01004343">
    <property type="protein sequence ID" value="GMF00291.1"/>
    <property type="molecule type" value="Genomic_DNA"/>
</dbReference>
<proteinExistence type="predicted"/>
<comment type="caution">
    <text evidence="1">The sequence shown here is derived from an EMBL/GenBank/DDBJ whole genome shotgun (WGS) entry which is preliminary data.</text>
</comment>
<sequence length="270" mass="29357">MIQMNNGTLNSSNINDPINLSETDLENSKRKPIIETNNSEQNNSNTNAITSGSDTEHHQGLRINTHFDSTSHDLQNSLSPTTAVISDISEKSEWKLNSPNNNPTEDSAADASNNNNVSSTEIKRKSSISDRIRSRVSSLVGGSRPRMSSISDASTTGSPPTGISPLSELHPQSGNNSNPSFNSQSPPSTSSPFSLRRKSRSGSTSHRRSSITSPQAGVRKPVHSSHDKKLGSSVKHPFWRISDSKITEYTGLDVFADSKAVYMLFFEREG</sequence>
<evidence type="ECO:0000313" key="1">
    <source>
        <dbReference type="EMBL" id="GMF00291.1"/>
    </source>
</evidence>
<gene>
    <name evidence="1" type="ORF">Cboi01_000551500</name>
</gene>
<dbReference type="Proteomes" id="UP001165101">
    <property type="component" value="Unassembled WGS sequence"/>
</dbReference>
<protein>
    <submittedName>
        <fullName evidence="1">Unnamed protein product</fullName>
    </submittedName>
</protein>
<accession>A0ACB5U384</accession>
<evidence type="ECO:0000313" key="2">
    <source>
        <dbReference type="Proteomes" id="UP001165101"/>
    </source>
</evidence>
<name>A0ACB5U384_CANBO</name>
<organism evidence="1 2">
    <name type="scientific">Candida boidinii</name>
    <name type="common">Yeast</name>
    <dbReference type="NCBI Taxonomy" id="5477"/>
    <lineage>
        <taxon>Eukaryota</taxon>
        <taxon>Fungi</taxon>
        <taxon>Dikarya</taxon>
        <taxon>Ascomycota</taxon>
        <taxon>Saccharomycotina</taxon>
        <taxon>Pichiomycetes</taxon>
        <taxon>Pichiales</taxon>
        <taxon>Pichiaceae</taxon>
        <taxon>Ogataea</taxon>
        <taxon>Ogataea/Candida clade</taxon>
    </lineage>
</organism>